<accession>A0ABP3CS41</accession>
<keyword evidence="1" id="KW-0472">Membrane</keyword>
<feature type="transmembrane region" description="Helical" evidence="1">
    <location>
        <begin position="188"/>
        <end position="208"/>
    </location>
</feature>
<feature type="transmembrane region" description="Helical" evidence="1">
    <location>
        <begin position="133"/>
        <end position="153"/>
    </location>
</feature>
<dbReference type="PANTHER" id="PTHR34219:SF3">
    <property type="entry name" value="BLL7967 PROTEIN"/>
    <property type="match status" value="1"/>
</dbReference>
<dbReference type="PANTHER" id="PTHR34219">
    <property type="entry name" value="IRON-REGULATED INNER MEMBRANE PROTEIN-RELATED"/>
    <property type="match status" value="1"/>
</dbReference>
<sequence length="366" mass="42708">MGMTVKKISTKIHKWLGIALSLWLFLVTLTGTLLLYKNELLKLQYPQLEQQDKANQQQAIRVLESGALSEQERYAFVPTDLHPWIESIDDNRGRLYYSPEGDLLLHRPRYGDWISWFVEFHHHLLLDDFGEELQGILGLLALIVMITGLIKWWPKGRFKKRDIAITFSRPTKKKWGQTLWQSHRSLSVVLFLPMLLLVLTGIGMIYSASFNSGLNILFPQVPKTVVNYKSQLEEQHKRAERLPSDWLTRIREMQKLLPDAQTIMIYLDRDRLRLKLPEEWHPNGRSYVGFVPGTSKLSEVVDYRNQTLGTKLSHKIYPLHIGEVGGWLYFSLVVISGVSLLWVCLSGVWFWLWCRAKKKNRKTKKK</sequence>
<evidence type="ECO:0008006" key="4">
    <source>
        <dbReference type="Google" id="ProtNLM"/>
    </source>
</evidence>
<gene>
    <name evidence="2" type="ORF">GCM10009123_21600</name>
</gene>
<dbReference type="InterPro" id="IPR005625">
    <property type="entry name" value="PepSY-ass_TM"/>
</dbReference>
<protein>
    <recommendedName>
        <fullName evidence="4">PepSY domain-containing protein</fullName>
    </recommendedName>
</protein>
<feature type="transmembrane region" description="Helical" evidence="1">
    <location>
        <begin position="327"/>
        <end position="354"/>
    </location>
</feature>
<organism evidence="2 3">
    <name type="scientific">Kangiella japonica</name>
    <dbReference type="NCBI Taxonomy" id="647384"/>
    <lineage>
        <taxon>Bacteria</taxon>
        <taxon>Pseudomonadati</taxon>
        <taxon>Pseudomonadota</taxon>
        <taxon>Gammaproteobacteria</taxon>
        <taxon>Kangiellales</taxon>
        <taxon>Kangiellaceae</taxon>
        <taxon>Kangiella</taxon>
    </lineage>
</organism>
<dbReference type="Pfam" id="PF03929">
    <property type="entry name" value="PepSY_TM"/>
    <property type="match status" value="1"/>
</dbReference>
<evidence type="ECO:0000313" key="3">
    <source>
        <dbReference type="Proteomes" id="UP001501221"/>
    </source>
</evidence>
<evidence type="ECO:0000256" key="1">
    <source>
        <dbReference type="SAM" id="Phobius"/>
    </source>
</evidence>
<reference evidence="3" key="1">
    <citation type="journal article" date="2019" name="Int. J. Syst. Evol. Microbiol.">
        <title>The Global Catalogue of Microorganisms (GCM) 10K type strain sequencing project: providing services to taxonomists for standard genome sequencing and annotation.</title>
        <authorList>
            <consortium name="The Broad Institute Genomics Platform"/>
            <consortium name="The Broad Institute Genome Sequencing Center for Infectious Disease"/>
            <person name="Wu L."/>
            <person name="Ma J."/>
        </authorList>
    </citation>
    <scope>NUCLEOTIDE SEQUENCE [LARGE SCALE GENOMIC DNA]</scope>
    <source>
        <strain evidence="3">JCM 16211</strain>
    </source>
</reference>
<dbReference type="Proteomes" id="UP001501221">
    <property type="component" value="Unassembled WGS sequence"/>
</dbReference>
<evidence type="ECO:0000313" key="2">
    <source>
        <dbReference type="EMBL" id="GAA0214070.1"/>
    </source>
</evidence>
<keyword evidence="3" id="KW-1185">Reference proteome</keyword>
<feature type="transmembrane region" description="Helical" evidence="1">
    <location>
        <begin position="12"/>
        <end position="36"/>
    </location>
</feature>
<comment type="caution">
    <text evidence="2">The sequence shown here is derived from an EMBL/GenBank/DDBJ whole genome shotgun (WGS) entry which is preliminary data.</text>
</comment>
<proteinExistence type="predicted"/>
<keyword evidence="1" id="KW-0812">Transmembrane</keyword>
<dbReference type="EMBL" id="BAAAFM010000008">
    <property type="protein sequence ID" value="GAA0214070.1"/>
    <property type="molecule type" value="Genomic_DNA"/>
</dbReference>
<keyword evidence="1" id="KW-1133">Transmembrane helix</keyword>
<name>A0ABP3CS41_9GAMM</name>